<proteinExistence type="predicted"/>
<dbReference type="eggNOG" id="COG4886">
    <property type="taxonomic scope" value="Bacteria"/>
</dbReference>
<organism evidence="5 6">
    <name type="scientific">Flavobacterium rivuli WB 3.3-2 = DSM 21788</name>
    <dbReference type="NCBI Taxonomy" id="1121895"/>
    <lineage>
        <taxon>Bacteria</taxon>
        <taxon>Pseudomonadati</taxon>
        <taxon>Bacteroidota</taxon>
        <taxon>Flavobacteriia</taxon>
        <taxon>Flavobacteriales</taxon>
        <taxon>Flavobacteriaceae</taxon>
        <taxon>Flavobacterium</taxon>
    </lineage>
</organism>
<dbReference type="RefSeq" id="WP_020213589.1">
    <property type="nucleotide sequence ID" value="NZ_JRLX01000019.1"/>
</dbReference>
<feature type="domain" description="Secretion system C-terminal sorting" evidence="3">
    <location>
        <begin position="563"/>
        <end position="636"/>
    </location>
</feature>
<dbReference type="InterPro" id="IPR026444">
    <property type="entry name" value="Secre_tail"/>
</dbReference>
<reference evidence="5 6" key="1">
    <citation type="submission" date="2013-09" db="EMBL/GenBank/DDBJ databases">
        <authorList>
            <person name="Zeng Z."/>
            <person name="Chen C."/>
        </authorList>
    </citation>
    <scope>NUCLEOTIDE SEQUENCE [LARGE SCALE GENOMIC DNA]</scope>
    <source>
        <strain evidence="5 6">WB 3.3-2</strain>
    </source>
</reference>
<protein>
    <submittedName>
        <fullName evidence="5">Uncharacterized protein</fullName>
    </submittedName>
</protein>
<sequence>MKKLLLLTFFALGNCLYAQNTAATCESAYSLCGALGEPFQNTINAVSADSTSVASFGCLATTPNPAWFYLPISQSGDLTFTMTQISDTGAYIDVDFICWGPFNSLDGVCGPENLKPETQVGCSYSTAPIETFTIVGATEGDYYMILITNFSNQPGTITIENTGGTNVGPQGVLNCSGINLNAFLDANANGTQDTGEISFPYGNFIYEANADGNVHNVTAFSGDFTIYDQNLTNVYDVSYEVSPQFAAYYTVTTPSYTNLAVEEANNIVTYNFPVVSTGDYHDLNTSIIALGPPIPGFSYDYSITYTNSGVGVLPTGTVSFTIEPGFEILEVYLGGVPIIVTPTATGFEYTFTNLQPFETAVLYVSVQVPLLPDVALGDLVTATVTVTPLEDDVEPEDNTSTSVREVVGSYDPNDITESRGREIEINTFDDADYLYYTVRFQNTGTYHARNARIEDLLGTQFDYSTVQVIRSSHDFTMDRQNNHLTWTFNNIYLPASQDNEPASHGYIYFRVKPLPGYEVGDIIPNSADIYFDFNPAIVTNTFESEFVERALAVKPVVANSFVLYPNPAKNLVNITASANSDTIAAVKIYDLTGKTIYTTKANAASLTIDSAAFASGTYFVEVVNNAGAKTVQKLLIE</sequence>
<accession>A0A0A2MB92</accession>
<dbReference type="InterPro" id="IPR055353">
    <property type="entry name" value="DUF7619"/>
</dbReference>
<evidence type="ECO:0000256" key="1">
    <source>
        <dbReference type="ARBA" id="ARBA00022729"/>
    </source>
</evidence>
<evidence type="ECO:0000313" key="6">
    <source>
        <dbReference type="Proteomes" id="UP000030152"/>
    </source>
</evidence>
<dbReference type="Pfam" id="PF18962">
    <property type="entry name" value="Por_Secre_tail"/>
    <property type="match status" value="1"/>
</dbReference>
<evidence type="ECO:0000259" key="3">
    <source>
        <dbReference type="Pfam" id="PF18962"/>
    </source>
</evidence>
<feature type="domain" description="DUF7619" evidence="4">
    <location>
        <begin position="411"/>
        <end position="544"/>
    </location>
</feature>
<name>A0A0A2MB92_9FLAO</name>
<dbReference type="Proteomes" id="UP000030152">
    <property type="component" value="Unassembled WGS sequence"/>
</dbReference>
<dbReference type="EMBL" id="JRLX01000019">
    <property type="protein sequence ID" value="KGO85550.1"/>
    <property type="molecule type" value="Genomic_DNA"/>
</dbReference>
<evidence type="ECO:0000256" key="2">
    <source>
        <dbReference type="SAM" id="SignalP"/>
    </source>
</evidence>
<dbReference type="Pfam" id="PF24595">
    <property type="entry name" value="DUF7619"/>
    <property type="match status" value="1"/>
</dbReference>
<feature type="signal peptide" evidence="2">
    <location>
        <begin position="1"/>
        <end position="18"/>
    </location>
</feature>
<evidence type="ECO:0000313" key="5">
    <source>
        <dbReference type="EMBL" id="KGO85550.1"/>
    </source>
</evidence>
<dbReference type="STRING" id="1121895.GCA_000378485_02423"/>
<gene>
    <name evidence="5" type="ORF">Q765_15165</name>
</gene>
<dbReference type="OrthoDB" id="1110367at2"/>
<dbReference type="AlphaFoldDB" id="A0A0A2MB92"/>
<keyword evidence="1 2" id="KW-0732">Signal</keyword>
<keyword evidence="6" id="KW-1185">Reference proteome</keyword>
<dbReference type="NCBIfam" id="TIGR04183">
    <property type="entry name" value="Por_Secre_tail"/>
    <property type="match status" value="1"/>
</dbReference>
<evidence type="ECO:0000259" key="4">
    <source>
        <dbReference type="Pfam" id="PF24595"/>
    </source>
</evidence>
<comment type="caution">
    <text evidence="5">The sequence shown here is derived from an EMBL/GenBank/DDBJ whole genome shotgun (WGS) entry which is preliminary data.</text>
</comment>
<dbReference type="eggNOG" id="COG3291">
    <property type="taxonomic scope" value="Bacteria"/>
</dbReference>
<feature type="chain" id="PRO_5001991918" evidence="2">
    <location>
        <begin position="19"/>
        <end position="637"/>
    </location>
</feature>